<accession>A0AAD6XLS3</accession>
<evidence type="ECO:0000256" key="6">
    <source>
        <dbReference type="PIRSR" id="PIRSR602403-1"/>
    </source>
</evidence>
<evidence type="ECO:0000256" key="1">
    <source>
        <dbReference type="ARBA" id="ARBA00001971"/>
    </source>
</evidence>
<proteinExistence type="inferred from homology"/>
<keyword evidence="8" id="KW-1185">Reference proteome</keyword>
<gene>
    <name evidence="7" type="ORF">B0H15DRAFT_950001</name>
</gene>
<dbReference type="InterPro" id="IPR002403">
    <property type="entry name" value="Cyt_P450_E_grp-IV"/>
</dbReference>
<dbReference type="Gene3D" id="1.10.630.10">
    <property type="entry name" value="Cytochrome P450"/>
    <property type="match status" value="1"/>
</dbReference>
<keyword evidence="4 6" id="KW-0479">Metal-binding</keyword>
<dbReference type="InterPro" id="IPR001128">
    <property type="entry name" value="Cyt_P450"/>
</dbReference>
<evidence type="ECO:0000256" key="2">
    <source>
        <dbReference type="ARBA" id="ARBA00005179"/>
    </source>
</evidence>
<organism evidence="7 8">
    <name type="scientific">Mycena belliarum</name>
    <dbReference type="NCBI Taxonomy" id="1033014"/>
    <lineage>
        <taxon>Eukaryota</taxon>
        <taxon>Fungi</taxon>
        <taxon>Dikarya</taxon>
        <taxon>Basidiomycota</taxon>
        <taxon>Agaricomycotina</taxon>
        <taxon>Agaricomycetes</taxon>
        <taxon>Agaricomycetidae</taxon>
        <taxon>Agaricales</taxon>
        <taxon>Marasmiineae</taxon>
        <taxon>Mycenaceae</taxon>
        <taxon>Mycena</taxon>
    </lineage>
</organism>
<dbReference type="Pfam" id="PF00067">
    <property type="entry name" value="p450"/>
    <property type="match status" value="1"/>
</dbReference>
<keyword evidence="5 6" id="KW-0408">Iron</keyword>
<comment type="similarity">
    <text evidence="3">Belongs to the cytochrome P450 family.</text>
</comment>
<dbReference type="GO" id="GO:0004497">
    <property type="term" value="F:monooxygenase activity"/>
    <property type="evidence" value="ECO:0007669"/>
    <property type="project" value="InterPro"/>
</dbReference>
<name>A0AAD6XLS3_9AGAR</name>
<dbReference type="PANTHER" id="PTHR24305">
    <property type="entry name" value="CYTOCHROME P450"/>
    <property type="match status" value="1"/>
</dbReference>
<evidence type="ECO:0000313" key="7">
    <source>
        <dbReference type="EMBL" id="KAJ7087626.1"/>
    </source>
</evidence>
<evidence type="ECO:0000313" key="8">
    <source>
        <dbReference type="Proteomes" id="UP001222325"/>
    </source>
</evidence>
<dbReference type="PANTHER" id="PTHR24305:SF108">
    <property type="entry name" value="P450, PUTATIVE (EUROFUNG)-RELATED"/>
    <property type="match status" value="1"/>
</dbReference>
<feature type="binding site" description="axial binding residue" evidence="6">
    <location>
        <position position="457"/>
    </location>
    <ligand>
        <name>heme</name>
        <dbReference type="ChEBI" id="CHEBI:30413"/>
    </ligand>
    <ligandPart>
        <name>Fe</name>
        <dbReference type="ChEBI" id="CHEBI:18248"/>
    </ligandPart>
</feature>
<dbReference type="InterPro" id="IPR036396">
    <property type="entry name" value="Cyt_P450_sf"/>
</dbReference>
<dbReference type="InterPro" id="IPR050121">
    <property type="entry name" value="Cytochrome_P450_monoxygenase"/>
</dbReference>
<dbReference type="GO" id="GO:0016705">
    <property type="term" value="F:oxidoreductase activity, acting on paired donors, with incorporation or reduction of molecular oxygen"/>
    <property type="evidence" value="ECO:0007669"/>
    <property type="project" value="InterPro"/>
</dbReference>
<evidence type="ECO:0000256" key="3">
    <source>
        <dbReference type="ARBA" id="ARBA00010617"/>
    </source>
</evidence>
<dbReference type="GO" id="GO:0005506">
    <property type="term" value="F:iron ion binding"/>
    <property type="evidence" value="ECO:0007669"/>
    <property type="project" value="InterPro"/>
</dbReference>
<evidence type="ECO:0000256" key="5">
    <source>
        <dbReference type="ARBA" id="ARBA00023004"/>
    </source>
</evidence>
<dbReference type="Proteomes" id="UP001222325">
    <property type="component" value="Unassembled WGS sequence"/>
</dbReference>
<reference evidence="7" key="1">
    <citation type="submission" date="2023-03" db="EMBL/GenBank/DDBJ databases">
        <title>Massive genome expansion in bonnet fungi (Mycena s.s.) driven by repeated elements and novel gene families across ecological guilds.</title>
        <authorList>
            <consortium name="Lawrence Berkeley National Laboratory"/>
            <person name="Harder C.B."/>
            <person name="Miyauchi S."/>
            <person name="Viragh M."/>
            <person name="Kuo A."/>
            <person name="Thoen E."/>
            <person name="Andreopoulos B."/>
            <person name="Lu D."/>
            <person name="Skrede I."/>
            <person name="Drula E."/>
            <person name="Henrissat B."/>
            <person name="Morin E."/>
            <person name="Kohler A."/>
            <person name="Barry K."/>
            <person name="LaButti K."/>
            <person name="Morin E."/>
            <person name="Salamov A."/>
            <person name="Lipzen A."/>
            <person name="Mereny Z."/>
            <person name="Hegedus B."/>
            <person name="Baldrian P."/>
            <person name="Stursova M."/>
            <person name="Weitz H."/>
            <person name="Taylor A."/>
            <person name="Grigoriev I.V."/>
            <person name="Nagy L.G."/>
            <person name="Martin F."/>
            <person name="Kauserud H."/>
        </authorList>
    </citation>
    <scope>NUCLEOTIDE SEQUENCE</scope>
    <source>
        <strain evidence="7">CBHHK173m</strain>
    </source>
</reference>
<dbReference type="GO" id="GO:0020037">
    <property type="term" value="F:heme binding"/>
    <property type="evidence" value="ECO:0007669"/>
    <property type="project" value="InterPro"/>
</dbReference>
<dbReference type="AlphaFoldDB" id="A0AAD6XLS3"/>
<dbReference type="EMBL" id="JARJCN010000028">
    <property type="protein sequence ID" value="KAJ7087626.1"/>
    <property type="molecule type" value="Genomic_DNA"/>
</dbReference>
<evidence type="ECO:0000256" key="4">
    <source>
        <dbReference type="ARBA" id="ARBA00022723"/>
    </source>
</evidence>
<keyword evidence="6" id="KW-0349">Heme</keyword>
<comment type="pathway">
    <text evidence="2">Secondary metabolite biosynthesis.</text>
</comment>
<sequence>MGLLTGGAAPLTTSFLAASALAAWKGDLTNLSKLASYSAATVSGMFLVVLPAYRLSPFHGLYEYPGPLLHKISELPMLYYTLRGITHLKVRELHDKYGRTVQTGPNSVSFLSPASISTIYGSATALDKASAYDIQHMDGAGLFFMKDKATHARRRRIWNRSFSDNAIAGYHDEVVQCVEHLIRCLLKRTADNGKVDLVKLLPQYSFDSLNSVFFSGHAFSPSLMDSDDPKRIVAQAAEFFAISESLTHIEPLFHMTMKIPGIGALLEFEKISIRSAESWLRNGPSFADGISHWFDTDPSQPKLEAADLPIEAETLLIGGADTIGGVSVSVVFQLLANPKWLAALRKELDEQFEGPPAGHQLRDLDDLPIINAVLQESLRLGAPLPGLPRLVPESGTVIDGNFLPAGTFVSVPIGAYHVDEEYFPDPHVFDPSRWIDEGRFAPSKHLLLAFSAGPFNCVGQKLVFMQLRIMLAMVLTQLDITPTAGFDAAKFWAGVRNRRTTTFTEPLWVKVTPRARK</sequence>
<protein>
    <submittedName>
        <fullName evidence="7">Cytochrome P450</fullName>
    </submittedName>
</protein>
<comment type="caution">
    <text evidence="7">The sequence shown here is derived from an EMBL/GenBank/DDBJ whole genome shotgun (WGS) entry which is preliminary data.</text>
</comment>
<dbReference type="PRINTS" id="PR00465">
    <property type="entry name" value="EP450IV"/>
</dbReference>
<dbReference type="SUPFAM" id="SSF48264">
    <property type="entry name" value="Cytochrome P450"/>
    <property type="match status" value="1"/>
</dbReference>
<comment type="cofactor">
    <cofactor evidence="1 6">
        <name>heme</name>
        <dbReference type="ChEBI" id="CHEBI:30413"/>
    </cofactor>
</comment>